<dbReference type="InterPro" id="IPR036388">
    <property type="entry name" value="WH-like_DNA-bd_sf"/>
</dbReference>
<dbReference type="InterPro" id="IPR051534">
    <property type="entry name" value="CBASS_pafABC_assoc_protein"/>
</dbReference>
<evidence type="ECO:0000259" key="3">
    <source>
        <dbReference type="Pfam" id="PF13280"/>
    </source>
</evidence>
<protein>
    <submittedName>
        <fullName evidence="5">DNA-binding transcriptional regulator</fullName>
    </submittedName>
</protein>
<sequence length="310" mass="36172">MKRVDRLMAVIMALQLQGETASSLANKMEVSRRTILRDIQSLSEMGVPLYAISGPQGGFRLMEGYHLPPLQLNSQEALTVLFALQGLMEYSDTPFNSERWTVRDKIKNILPMNMIDQIQPLLQTLEMNVPNRNYVTPYLSPLILLTAESKWISTLYKSMNHHRRLILQPHKIYAAHGFWYCEAYSPTHGEIRVFRVDRMEEVKEEQPQENLRYKSRHDPEHKKDPVSVHIRAKLTYKGMLHVERDEHIGESIRSIGEDEWLVECDLPASEIPWAIQLFYTLGMDAEVMEPTSLRDEIRSKSREVYDRYNQ</sequence>
<dbReference type="PANTHER" id="PTHR34580:SF1">
    <property type="entry name" value="PROTEIN PAFC"/>
    <property type="match status" value="1"/>
</dbReference>
<evidence type="ECO:0000259" key="4">
    <source>
        <dbReference type="Pfam" id="PF25583"/>
    </source>
</evidence>
<accession>A0A168JTH5</accession>
<dbReference type="Pfam" id="PF13280">
    <property type="entry name" value="WYL"/>
    <property type="match status" value="1"/>
</dbReference>
<organism evidence="5 6">
    <name type="scientific">Paenibacillus antarcticus</name>
    <dbReference type="NCBI Taxonomy" id="253703"/>
    <lineage>
        <taxon>Bacteria</taxon>
        <taxon>Bacillati</taxon>
        <taxon>Bacillota</taxon>
        <taxon>Bacilli</taxon>
        <taxon>Bacillales</taxon>
        <taxon>Paenibacillaceae</taxon>
        <taxon>Paenibacillus</taxon>
    </lineage>
</organism>
<feature type="region of interest" description="Disordered" evidence="1">
    <location>
        <begin position="205"/>
        <end position="224"/>
    </location>
</feature>
<dbReference type="EMBL" id="LVJI01000048">
    <property type="protein sequence ID" value="OAB41079.1"/>
    <property type="molecule type" value="Genomic_DNA"/>
</dbReference>
<feature type="domain" description="WCX" evidence="4">
    <location>
        <begin position="229"/>
        <end position="303"/>
    </location>
</feature>
<comment type="caution">
    <text evidence="5">The sequence shown here is derived from an EMBL/GenBank/DDBJ whole genome shotgun (WGS) entry which is preliminary data.</text>
</comment>
<dbReference type="Proteomes" id="UP000077355">
    <property type="component" value="Unassembled WGS sequence"/>
</dbReference>
<dbReference type="SUPFAM" id="SSF46785">
    <property type="entry name" value="Winged helix' DNA-binding domain"/>
    <property type="match status" value="1"/>
</dbReference>
<feature type="domain" description="WYL" evidence="3">
    <location>
        <begin position="148"/>
        <end position="203"/>
    </location>
</feature>
<dbReference type="OrthoDB" id="9815009at2"/>
<evidence type="ECO:0000313" key="6">
    <source>
        <dbReference type="Proteomes" id="UP000077355"/>
    </source>
</evidence>
<dbReference type="InterPro" id="IPR026881">
    <property type="entry name" value="WYL_dom"/>
</dbReference>
<dbReference type="PROSITE" id="PS52050">
    <property type="entry name" value="WYL"/>
    <property type="match status" value="1"/>
</dbReference>
<dbReference type="Pfam" id="PF25583">
    <property type="entry name" value="WCX"/>
    <property type="match status" value="1"/>
</dbReference>
<dbReference type="RefSeq" id="WP_068652659.1">
    <property type="nucleotide sequence ID" value="NZ_CP043611.1"/>
</dbReference>
<keyword evidence="6" id="KW-1185">Reference proteome</keyword>
<reference evidence="5 6" key="1">
    <citation type="submission" date="2016-03" db="EMBL/GenBank/DDBJ databases">
        <title>Draft genome sequence of Paenibacillus antarcticus CECT 5836.</title>
        <authorList>
            <person name="Shin S.-K."/>
            <person name="Yi H."/>
        </authorList>
    </citation>
    <scope>NUCLEOTIDE SEQUENCE [LARGE SCALE GENOMIC DNA]</scope>
    <source>
        <strain evidence="5 6">CECT 5836</strain>
    </source>
</reference>
<dbReference type="Gene3D" id="1.10.10.10">
    <property type="entry name" value="Winged helix-like DNA-binding domain superfamily/Winged helix DNA-binding domain"/>
    <property type="match status" value="1"/>
</dbReference>
<evidence type="ECO:0000313" key="5">
    <source>
        <dbReference type="EMBL" id="OAB41079.1"/>
    </source>
</evidence>
<dbReference type="InterPro" id="IPR013196">
    <property type="entry name" value="HTH_11"/>
</dbReference>
<feature type="domain" description="Helix-turn-helix type 11" evidence="2">
    <location>
        <begin position="8"/>
        <end position="58"/>
    </location>
</feature>
<dbReference type="AlphaFoldDB" id="A0A168JTH5"/>
<dbReference type="InterPro" id="IPR057727">
    <property type="entry name" value="WCX_dom"/>
</dbReference>
<keyword evidence="5" id="KW-0238">DNA-binding</keyword>
<name>A0A168JTH5_9BACL</name>
<evidence type="ECO:0000259" key="2">
    <source>
        <dbReference type="Pfam" id="PF08279"/>
    </source>
</evidence>
<proteinExistence type="predicted"/>
<evidence type="ECO:0000256" key="1">
    <source>
        <dbReference type="SAM" id="MobiDB-lite"/>
    </source>
</evidence>
<gene>
    <name evidence="5" type="ORF">PBAT_21175</name>
</gene>
<dbReference type="Pfam" id="PF08279">
    <property type="entry name" value="HTH_11"/>
    <property type="match status" value="1"/>
</dbReference>
<dbReference type="GO" id="GO:0003677">
    <property type="term" value="F:DNA binding"/>
    <property type="evidence" value="ECO:0007669"/>
    <property type="project" value="UniProtKB-KW"/>
</dbReference>
<dbReference type="InterPro" id="IPR036390">
    <property type="entry name" value="WH_DNA-bd_sf"/>
</dbReference>
<dbReference type="PANTHER" id="PTHR34580">
    <property type="match status" value="1"/>
</dbReference>